<dbReference type="Proteomes" id="UP000317650">
    <property type="component" value="Chromosome 8"/>
</dbReference>
<dbReference type="PANTHER" id="PTHR46554">
    <property type="entry name" value="MEDIATOR OF RNA POLYMERASE II TRANSCRIPTION SUBUNIT 26A-RELATED"/>
    <property type="match status" value="1"/>
</dbReference>
<feature type="region of interest" description="Disordered" evidence="4">
    <location>
        <begin position="76"/>
        <end position="100"/>
    </location>
</feature>
<evidence type="ECO:0000256" key="3">
    <source>
        <dbReference type="PROSITE-ProRule" id="PRU00649"/>
    </source>
</evidence>
<dbReference type="EMBL" id="PYDT01000002">
    <property type="protein sequence ID" value="THU68566.1"/>
    <property type="molecule type" value="Genomic_DNA"/>
</dbReference>
<dbReference type="InterPro" id="IPR035441">
    <property type="entry name" value="TFIIS/LEDGF_dom_sf"/>
</dbReference>
<evidence type="ECO:0000313" key="6">
    <source>
        <dbReference type="EMBL" id="THU68566.1"/>
    </source>
</evidence>
<reference evidence="6 7" key="1">
    <citation type="journal article" date="2019" name="Nat. Plants">
        <title>Genome sequencing of Musa balbisiana reveals subgenome evolution and function divergence in polyploid bananas.</title>
        <authorList>
            <person name="Yao X."/>
        </authorList>
    </citation>
    <scope>NUCLEOTIDE SEQUENCE [LARGE SCALE GENOMIC DNA]</scope>
    <source>
        <strain evidence="7">cv. DH-PKW</strain>
        <tissue evidence="6">Leaves</tissue>
    </source>
</reference>
<evidence type="ECO:0000256" key="2">
    <source>
        <dbReference type="ARBA" id="ARBA00023242"/>
    </source>
</evidence>
<dbReference type="GO" id="GO:0005634">
    <property type="term" value="C:nucleus"/>
    <property type="evidence" value="ECO:0007669"/>
    <property type="project" value="UniProtKB-SubCell"/>
</dbReference>
<sequence length="483" mass="54479">MASSSGSVDYWRKFFRSANSDIFEVIEQAILVAASDCPRQFRSRRDQIVEKLFAALLPRCFGCDRVELRGAEGDGSMRRLGEKESKADSSNDGPESLNRAVSNYTYDEAEALTEEIEEEGQIVGEAMRIKEILGNQHDESDAVLLESLRRLQLMELSVDVLKATEIGRAVNGLRKHNSKQIRHLVRTLIDRLVCSGWKVLVDEWVSAAAAVAGNSSDSVTPSVIDDEEGLPSPPLDEGALFATQTTSIQLSKFFDGLDDDGNFRNCGESDEGWENGTKPTKNYEILKEQQPMQLPVAQEENREMTRGPQQSNFVKEKGHVRRREQWQSAIPEDKLHMRRRELELRQPELHEICVWKATSQSILSKQSKAVIVELGPGKSAKLAPEQKASSVAKVKQQRDTAALKRKPPMILQDKSKYSEEASVQAKLEVVRQKLHEGYRQAENAKKQRTIQVMELHDIPKQAHNSQPVPKSRSHFRNRANGWQ</sequence>
<protein>
    <recommendedName>
        <fullName evidence="5">TFIIS N-terminal domain-containing protein</fullName>
    </recommendedName>
</protein>
<accession>A0A4S8K1H6</accession>
<dbReference type="InterPro" id="IPR017923">
    <property type="entry name" value="TFIIS_N"/>
</dbReference>
<keyword evidence="7" id="KW-1185">Reference proteome</keyword>
<proteinExistence type="predicted"/>
<organism evidence="6 7">
    <name type="scientific">Musa balbisiana</name>
    <name type="common">Banana</name>
    <dbReference type="NCBI Taxonomy" id="52838"/>
    <lineage>
        <taxon>Eukaryota</taxon>
        <taxon>Viridiplantae</taxon>
        <taxon>Streptophyta</taxon>
        <taxon>Embryophyta</taxon>
        <taxon>Tracheophyta</taxon>
        <taxon>Spermatophyta</taxon>
        <taxon>Magnoliopsida</taxon>
        <taxon>Liliopsida</taxon>
        <taxon>Zingiberales</taxon>
        <taxon>Musaceae</taxon>
        <taxon>Musa</taxon>
    </lineage>
</organism>
<dbReference type="Pfam" id="PF08711">
    <property type="entry name" value="Med26"/>
    <property type="match status" value="1"/>
</dbReference>
<dbReference type="AlphaFoldDB" id="A0A4S8K1H6"/>
<feature type="domain" description="TFIIS N-terminal" evidence="5">
    <location>
        <begin position="124"/>
        <end position="204"/>
    </location>
</feature>
<gene>
    <name evidence="6" type="ORF">C4D60_Mb08t05240</name>
</gene>
<evidence type="ECO:0000259" key="5">
    <source>
        <dbReference type="PROSITE" id="PS51319"/>
    </source>
</evidence>
<keyword evidence="2 3" id="KW-0539">Nucleus</keyword>
<name>A0A4S8K1H6_MUSBA</name>
<feature type="compositionally biased region" description="Polar residues" evidence="4">
    <location>
        <begin position="90"/>
        <end position="100"/>
    </location>
</feature>
<evidence type="ECO:0000256" key="1">
    <source>
        <dbReference type="ARBA" id="ARBA00004123"/>
    </source>
</evidence>
<comment type="subcellular location">
    <subcellularLocation>
        <location evidence="1 3">Nucleus</location>
    </subcellularLocation>
</comment>
<evidence type="ECO:0000313" key="7">
    <source>
        <dbReference type="Proteomes" id="UP000317650"/>
    </source>
</evidence>
<dbReference type="CDD" id="cd00183">
    <property type="entry name" value="TFIIS_I"/>
    <property type="match status" value="1"/>
</dbReference>
<evidence type="ECO:0000256" key="4">
    <source>
        <dbReference type="SAM" id="MobiDB-lite"/>
    </source>
</evidence>
<dbReference type="Gene3D" id="1.20.930.10">
    <property type="entry name" value="Conserved domain common to transcription factors TFIIS, elongin A, CRSP70"/>
    <property type="match status" value="1"/>
</dbReference>
<dbReference type="SMART" id="SM00509">
    <property type="entry name" value="TFS2N"/>
    <property type="match status" value="1"/>
</dbReference>
<comment type="caution">
    <text evidence="6">The sequence shown here is derived from an EMBL/GenBank/DDBJ whole genome shotgun (WGS) entry which is preliminary data.</text>
</comment>
<feature type="compositionally biased region" description="Basic and acidic residues" evidence="4">
    <location>
        <begin position="76"/>
        <end position="89"/>
    </location>
</feature>
<feature type="region of interest" description="Disordered" evidence="4">
    <location>
        <begin position="457"/>
        <end position="483"/>
    </location>
</feature>
<dbReference type="PANTHER" id="PTHR46554:SF2">
    <property type="entry name" value="TFIIS N-TERMINAL DOMAIN-CONTAINING PROTEIN"/>
    <property type="match status" value="1"/>
</dbReference>
<dbReference type="SUPFAM" id="SSF47676">
    <property type="entry name" value="Conserved domain common to transcription factors TFIIS, elongin A, CRSP70"/>
    <property type="match status" value="1"/>
</dbReference>
<dbReference type="InterPro" id="IPR003617">
    <property type="entry name" value="TFIIS/CRSP70_N_sub"/>
</dbReference>
<dbReference type="PROSITE" id="PS51319">
    <property type="entry name" value="TFIIS_N"/>
    <property type="match status" value="1"/>
</dbReference>